<dbReference type="InterPro" id="IPR013114">
    <property type="entry name" value="FabA_FabZ"/>
</dbReference>
<comment type="caution">
    <text evidence="10">The sequence shown here is derived from an EMBL/GenBank/DDBJ whole genome shotgun (WGS) entry which is preliminary data.</text>
</comment>
<comment type="function">
    <text evidence="8 9">Involved in unsaturated fatty acids biosynthesis. Catalyzes the dehydration of short chain beta-hydroxyacyl-ACPs and long chain saturated and unsaturated beta-hydroxyacyl-ACPs.</text>
</comment>
<keyword evidence="11" id="KW-1185">Reference proteome</keyword>
<dbReference type="GO" id="GO:0009245">
    <property type="term" value="P:lipid A biosynthetic process"/>
    <property type="evidence" value="ECO:0007669"/>
    <property type="project" value="UniProtKB-UniRule"/>
</dbReference>
<dbReference type="GO" id="GO:0005737">
    <property type="term" value="C:cytoplasm"/>
    <property type="evidence" value="ECO:0007669"/>
    <property type="project" value="UniProtKB-SubCell"/>
</dbReference>
<dbReference type="Gene3D" id="3.10.129.10">
    <property type="entry name" value="Hotdog Thioesterase"/>
    <property type="match status" value="1"/>
</dbReference>
<evidence type="ECO:0000256" key="8">
    <source>
        <dbReference type="ARBA" id="ARBA00025049"/>
    </source>
</evidence>
<gene>
    <name evidence="9 10" type="primary">fabZ</name>
    <name evidence="10" type="ORF">LMG31506_00407</name>
</gene>
<comment type="similarity">
    <text evidence="2 9">Belongs to the thioester dehydratase family. FabZ subfamily.</text>
</comment>
<dbReference type="EC" id="4.2.1.59" evidence="9"/>
<proteinExistence type="inferred from homology"/>
<dbReference type="FunFam" id="3.10.129.10:FF:000001">
    <property type="entry name" value="3-hydroxyacyl-[acyl-carrier-protein] dehydratase FabZ"/>
    <property type="match status" value="1"/>
</dbReference>
<dbReference type="HAMAP" id="MF_00406">
    <property type="entry name" value="FabZ"/>
    <property type="match status" value="1"/>
</dbReference>
<dbReference type="GO" id="GO:0006633">
    <property type="term" value="P:fatty acid biosynthetic process"/>
    <property type="evidence" value="ECO:0007669"/>
    <property type="project" value="UniProtKB-UniRule"/>
</dbReference>
<evidence type="ECO:0000313" key="11">
    <source>
        <dbReference type="Proteomes" id="UP000672934"/>
    </source>
</evidence>
<dbReference type="EMBL" id="CAJPUY010000001">
    <property type="protein sequence ID" value="CAG2127257.1"/>
    <property type="molecule type" value="Genomic_DNA"/>
</dbReference>
<evidence type="ECO:0000256" key="4">
    <source>
        <dbReference type="ARBA" id="ARBA00022516"/>
    </source>
</evidence>
<keyword evidence="3 9" id="KW-0963">Cytoplasm</keyword>
<evidence type="ECO:0000256" key="3">
    <source>
        <dbReference type="ARBA" id="ARBA00022490"/>
    </source>
</evidence>
<evidence type="ECO:0000256" key="5">
    <source>
        <dbReference type="ARBA" id="ARBA00022556"/>
    </source>
</evidence>
<dbReference type="CDD" id="cd01288">
    <property type="entry name" value="FabZ"/>
    <property type="match status" value="1"/>
</dbReference>
<accession>A0A916N1K5</accession>
<reference evidence="10" key="1">
    <citation type="submission" date="2021-03" db="EMBL/GenBank/DDBJ databases">
        <authorList>
            <person name="Peeters C."/>
        </authorList>
    </citation>
    <scope>NUCLEOTIDE SEQUENCE</scope>
    <source>
        <strain evidence="10">LMG 31506</strain>
    </source>
</reference>
<keyword evidence="4 9" id="KW-0444">Lipid biosynthesis</keyword>
<evidence type="ECO:0000256" key="1">
    <source>
        <dbReference type="ARBA" id="ARBA00004496"/>
    </source>
</evidence>
<comment type="catalytic activity">
    <reaction evidence="9">
        <text>a (3R)-hydroxyacyl-[ACP] = a (2E)-enoyl-[ACP] + H2O</text>
        <dbReference type="Rhea" id="RHEA:13097"/>
        <dbReference type="Rhea" id="RHEA-COMP:9925"/>
        <dbReference type="Rhea" id="RHEA-COMP:9945"/>
        <dbReference type="ChEBI" id="CHEBI:15377"/>
        <dbReference type="ChEBI" id="CHEBI:78784"/>
        <dbReference type="ChEBI" id="CHEBI:78827"/>
        <dbReference type="EC" id="4.2.1.59"/>
    </reaction>
</comment>
<evidence type="ECO:0000256" key="2">
    <source>
        <dbReference type="ARBA" id="ARBA00009174"/>
    </source>
</evidence>
<dbReference type="RefSeq" id="WP_211945407.1">
    <property type="nucleotide sequence ID" value="NZ_CAJPUY010000001.1"/>
</dbReference>
<dbReference type="InterPro" id="IPR010084">
    <property type="entry name" value="FabZ"/>
</dbReference>
<dbReference type="NCBIfam" id="NF000582">
    <property type="entry name" value="PRK00006.1"/>
    <property type="match status" value="1"/>
</dbReference>
<comment type="subcellular location">
    <subcellularLocation>
        <location evidence="1 9">Cytoplasm</location>
    </subcellularLocation>
</comment>
<dbReference type="NCBIfam" id="TIGR01750">
    <property type="entry name" value="fabZ"/>
    <property type="match status" value="1"/>
</dbReference>
<dbReference type="SUPFAM" id="SSF54637">
    <property type="entry name" value="Thioesterase/thiol ester dehydrase-isomerase"/>
    <property type="match status" value="1"/>
</dbReference>
<keyword evidence="5 9" id="KW-0441">Lipid A biosynthesis</keyword>
<keyword evidence="6 9" id="KW-0443">Lipid metabolism</keyword>
<evidence type="ECO:0000256" key="7">
    <source>
        <dbReference type="ARBA" id="ARBA00023239"/>
    </source>
</evidence>
<evidence type="ECO:0000256" key="6">
    <source>
        <dbReference type="ARBA" id="ARBA00023098"/>
    </source>
</evidence>
<dbReference type="GO" id="GO:0016020">
    <property type="term" value="C:membrane"/>
    <property type="evidence" value="ECO:0007669"/>
    <property type="project" value="GOC"/>
</dbReference>
<feature type="active site" evidence="9">
    <location>
        <position position="52"/>
    </location>
</feature>
<dbReference type="InterPro" id="IPR029069">
    <property type="entry name" value="HotDog_dom_sf"/>
</dbReference>
<sequence>MTAAEIDIRKILKLLPHRYPILLVDRVLEFEPQKRIKTLKNVTINEPYFQGHFPDQPVMPGVMILEALAQSAGLLTFGADMGRKEGALYYFVGIDGARFKQVVYPGDQLHMNVTVERYIRGIWKFKAFATVDDKVACEAELMCTVKQADA</sequence>
<evidence type="ECO:0000256" key="9">
    <source>
        <dbReference type="HAMAP-Rule" id="MF_00406"/>
    </source>
</evidence>
<name>A0A916N1K5_9BURK</name>
<organism evidence="10 11">
    <name type="scientific">Cupriavidus yeoncheonensis</name>
    <dbReference type="NCBI Taxonomy" id="1462994"/>
    <lineage>
        <taxon>Bacteria</taxon>
        <taxon>Pseudomonadati</taxon>
        <taxon>Pseudomonadota</taxon>
        <taxon>Betaproteobacteria</taxon>
        <taxon>Burkholderiales</taxon>
        <taxon>Burkholderiaceae</taxon>
        <taxon>Cupriavidus</taxon>
    </lineage>
</organism>
<dbReference type="GO" id="GO:0019171">
    <property type="term" value="F:(3R)-hydroxyacyl-[acyl-carrier-protein] dehydratase activity"/>
    <property type="evidence" value="ECO:0007669"/>
    <property type="project" value="UniProtKB-EC"/>
</dbReference>
<dbReference type="PANTHER" id="PTHR30272:SF1">
    <property type="entry name" value="3-HYDROXYACYL-[ACYL-CARRIER-PROTEIN] DEHYDRATASE"/>
    <property type="match status" value="1"/>
</dbReference>
<keyword evidence="7 9" id="KW-0456">Lyase</keyword>
<dbReference type="Pfam" id="PF07977">
    <property type="entry name" value="FabA"/>
    <property type="match status" value="1"/>
</dbReference>
<dbReference type="Proteomes" id="UP000672934">
    <property type="component" value="Unassembled WGS sequence"/>
</dbReference>
<dbReference type="PANTHER" id="PTHR30272">
    <property type="entry name" value="3-HYDROXYACYL-[ACYL-CARRIER-PROTEIN] DEHYDRATASE"/>
    <property type="match status" value="1"/>
</dbReference>
<evidence type="ECO:0000313" key="10">
    <source>
        <dbReference type="EMBL" id="CAG2127257.1"/>
    </source>
</evidence>
<dbReference type="AlphaFoldDB" id="A0A916N1K5"/>
<protein>
    <recommendedName>
        <fullName evidence="9">3-hydroxyacyl-[acyl-carrier-protein] dehydratase FabZ</fullName>
        <ecNumber evidence="9">4.2.1.59</ecNumber>
    </recommendedName>
    <alternativeName>
        <fullName evidence="9">(3R)-hydroxymyristoyl-[acyl-carrier-protein] dehydratase</fullName>
        <shortName evidence="9">(3R)-hydroxymyristoyl-ACP dehydrase</shortName>
    </alternativeName>
    <alternativeName>
        <fullName evidence="9">Beta-hydroxyacyl-ACP dehydratase</fullName>
    </alternativeName>
</protein>